<dbReference type="EMBL" id="JARKHS020001963">
    <property type="protein sequence ID" value="KAK8787274.1"/>
    <property type="molecule type" value="Genomic_DNA"/>
</dbReference>
<evidence type="ECO:0000256" key="2">
    <source>
        <dbReference type="ARBA" id="ARBA00016807"/>
    </source>
</evidence>
<dbReference type="PANTHER" id="PTHR21411">
    <property type="entry name" value="APONTIC"/>
    <property type="match status" value="1"/>
</dbReference>
<proteinExistence type="predicted"/>
<feature type="compositionally biased region" description="Polar residues" evidence="4">
    <location>
        <begin position="168"/>
        <end position="179"/>
    </location>
</feature>
<name>A0AAQ4FIY3_AMBAM</name>
<dbReference type="Proteomes" id="UP001321473">
    <property type="component" value="Unassembled WGS sequence"/>
</dbReference>
<dbReference type="Pfam" id="PF13873">
    <property type="entry name" value="Myb_DNA-bind_5"/>
    <property type="match status" value="1"/>
</dbReference>
<evidence type="ECO:0000313" key="6">
    <source>
        <dbReference type="EMBL" id="KAK8787274.1"/>
    </source>
</evidence>
<comment type="function">
    <text evidence="3">Involved in transvection phenomena (= synapsis-dependent gene expression), where the synaptic pairing of chromosomes carrying genes with which zeste interacts influences the expression of these genes. Zeste binds to DNA and stimulates transcription from a nearby promoter.</text>
</comment>
<accession>A0AAQ4FIY3</accession>
<evidence type="ECO:0000256" key="1">
    <source>
        <dbReference type="ARBA" id="ARBA00011764"/>
    </source>
</evidence>
<comment type="subunit">
    <text evidence="1">Self-associates forming complexes of several hundred monomers.</text>
</comment>
<protein>
    <recommendedName>
        <fullName evidence="2">Regulatory protein zeste</fullName>
    </recommendedName>
</protein>
<dbReference type="InterPro" id="IPR028002">
    <property type="entry name" value="Myb_DNA-bind_5"/>
</dbReference>
<evidence type="ECO:0000256" key="4">
    <source>
        <dbReference type="SAM" id="MobiDB-lite"/>
    </source>
</evidence>
<evidence type="ECO:0000256" key="3">
    <source>
        <dbReference type="ARBA" id="ARBA00025466"/>
    </source>
</evidence>
<comment type="caution">
    <text evidence="6">The sequence shown here is derived from an EMBL/GenBank/DDBJ whole genome shotgun (WGS) entry which is preliminary data.</text>
</comment>
<reference evidence="6 7" key="1">
    <citation type="journal article" date="2023" name="Arcadia Sci">
        <title>De novo assembly of a long-read Amblyomma americanum tick genome.</title>
        <authorList>
            <person name="Chou S."/>
            <person name="Poskanzer K.E."/>
            <person name="Rollins M."/>
            <person name="Thuy-Boun P.S."/>
        </authorList>
    </citation>
    <scope>NUCLEOTIDE SEQUENCE [LARGE SCALE GENOMIC DNA]</scope>
    <source>
        <strain evidence="6">F_SG_1</strain>
        <tissue evidence="6">Salivary glands</tissue>
    </source>
</reference>
<dbReference type="PANTHER" id="PTHR21411:SF0">
    <property type="entry name" value="REGULATORY PROTEIN ZESTE"/>
    <property type="match status" value="1"/>
</dbReference>
<dbReference type="AlphaFoldDB" id="A0AAQ4FIY3"/>
<feature type="region of interest" description="Disordered" evidence="4">
    <location>
        <begin position="168"/>
        <end position="233"/>
    </location>
</feature>
<evidence type="ECO:0000259" key="5">
    <source>
        <dbReference type="Pfam" id="PF13873"/>
    </source>
</evidence>
<keyword evidence="7" id="KW-1185">Reference proteome</keyword>
<evidence type="ECO:0000313" key="7">
    <source>
        <dbReference type="Proteomes" id="UP001321473"/>
    </source>
</evidence>
<sequence>MEETVEGRVRFRKKERLLLLDLIRKHPEIIEYKRTNMVALDENSRVWIEIEREFNSHDGVRPRSVRQLQKCWHYMKRKWNKTKGHHTRNCQTGAAAAAPTSLTQELQRVDGVPAFLAACSQLTAPGIEGFTLKRLEASAQICLDVPTRSRACHTGYYFSRSQSTQWAQPKISRSVQTSTDCDEEEALPTQEGAGAERGDAEDPLWSWHYEEDSPQQDEPMEEEPVATAASLTSARTATAAPSVLPAASVGRAAGTSCTVSSHRQSPAVPPAPSASFVSAASAPSVLPVASAERATGTIRTAGTHRQSLVEQELAARLNDISSERAEKFKEHQLRMRLLRSNHRDKFGKRPAIHQLEMENLKHKNDVKRSKKILLELQIKAVKGEL</sequence>
<organism evidence="6 7">
    <name type="scientific">Amblyomma americanum</name>
    <name type="common">Lone star tick</name>
    <dbReference type="NCBI Taxonomy" id="6943"/>
    <lineage>
        <taxon>Eukaryota</taxon>
        <taxon>Metazoa</taxon>
        <taxon>Ecdysozoa</taxon>
        <taxon>Arthropoda</taxon>
        <taxon>Chelicerata</taxon>
        <taxon>Arachnida</taxon>
        <taxon>Acari</taxon>
        <taxon>Parasitiformes</taxon>
        <taxon>Ixodida</taxon>
        <taxon>Ixodoidea</taxon>
        <taxon>Ixodidae</taxon>
        <taxon>Amblyomminae</taxon>
        <taxon>Amblyomma</taxon>
    </lineage>
</organism>
<feature type="domain" description="Myb/SANT-like DNA-binding" evidence="5">
    <location>
        <begin position="10"/>
        <end position="79"/>
    </location>
</feature>
<feature type="compositionally biased region" description="Acidic residues" evidence="4">
    <location>
        <begin position="212"/>
        <end position="224"/>
    </location>
</feature>
<gene>
    <name evidence="6" type="ORF">V5799_022951</name>
</gene>